<accession>A0ABU6J5A9</accession>
<evidence type="ECO:0000313" key="5">
    <source>
        <dbReference type="Proteomes" id="UP001352263"/>
    </source>
</evidence>
<proteinExistence type="predicted"/>
<feature type="modified residue" description="Phosphohistidine" evidence="2">
    <location>
        <position position="67"/>
    </location>
</feature>
<evidence type="ECO:0000256" key="2">
    <source>
        <dbReference type="PROSITE-ProRule" id="PRU00110"/>
    </source>
</evidence>
<evidence type="ECO:0000259" key="3">
    <source>
        <dbReference type="PROSITE" id="PS50894"/>
    </source>
</evidence>
<keyword evidence="2" id="KW-0597">Phosphoprotein</keyword>
<reference evidence="4 5" key="1">
    <citation type="submission" date="2023-10" db="EMBL/GenBank/DDBJ databases">
        <title>Noviherbaspirillum sp. CPCC 100848 genome assembly.</title>
        <authorList>
            <person name="Li X.Y."/>
            <person name="Fang X.M."/>
        </authorList>
    </citation>
    <scope>NUCLEOTIDE SEQUENCE [LARGE SCALE GENOMIC DNA]</scope>
    <source>
        <strain evidence="4 5">CPCC 100848</strain>
    </source>
</reference>
<dbReference type="Pfam" id="PF01627">
    <property type="entry name" value="Hpt"/>
    <property type="match status" value="1"/>
</dbReference>
<feature type="domain" description="HPt" evidence="3">
    <location>
        <begin position="28"/>
        <end position="126"/>
    </location>
</feature>
<dbReference type="SUPFAM" id="SSF47226">
    <property type="entry name" value="Histidine-containing phosphotransfer domain, HPT domain"/>
    <property type="match status" value="1"/>
</dbReference>
<dbReference type="RefSeq" id="WP_326505544.1">
    <property type="nucleotide sequence ID" value="NZ_JAWIIV010000004.1"/>
</dbReference>
<name>A0ABU6J5A9_9BURK</name>
<evidence type="ECO:0000256" key="1">
    <source>
        <dbReference type="ARBA" id="ARBA00023012"/>
    </source>
</evidence>
<protein>
    <submittedName>
        <fullName evidence="4">Hpt domain-containing protein</fullName>
    </submittedName>
</protein>
<keyword evidence="5" id="KW-1185">Reference proteome</keyword>
<gene>
    <name evidence="4" type="ORF">RY831_06670</name>
</gene>
<evidence type="ECO:0000313" key="4">
    <source>
        <dbReference type="EMBL" id="MEC4718822.1"/>
    </source>
</evidence>
<dbReference type="PROSITE" id="PS50894">
    <property type="entry name" value="HPT"/>
    <property type="match status" value="1"/>
</dbReference>
<dbReference type="Proteomes" id="UP001352263">
    <property type="component" value="Unassembled WGS sequence"/>
</dbReference>
<dbReference type="Gene3D" id="1.20.120.160">
    <property type="entry name" value="HPT domain"/>
    <property type="match status" value="1"/>
</dbReference>
<dbReference type="InterPro" id="IPR036641">
    <property type="entry name" value="HPT_dom_sf"/>
</dbReference>
<keyword evidence="1" id="KW-0902">Two-component regulatory system</keyword>
<dbReference type="EMBL" id="JAWIIV010000004">
    <property type="protein sequence ID" value="MEC4718822.1"/>
    <property type="molecule type" value="Genomic_DNA"/>
</dbReference>
<organism evidence="4 5">
    <name type="scientific">Noviherbaspirillum album</name>
    <dbReference type="NCBI Taxonomy" id="3080276"/>
    <lineage>
        <taxon>Bacteria</taxon>
        <taxon>Pseudomonadati</taxon>
        <taxon>Pseudomonadota</taxon>
        <taxon>Betaproteobacteria</taxon>
        <taxon>Burkholderiales</taxon>
        <taxon>Oxalobacteraceae</taxon>
        <taxon>Noviherbaspirillum</taxon>
    </lineage>
</organism>
<dbReference type="InterPro" id="IPR008207">
    <property type="entry name" value="Sig_transdc_His_kin_Hpt_dom"/>
</dbReference>
<comment type="caution">
    <text evidence="4">The sequence shown here is derived from an EMBL/GenBank/DDBJ whole genome shotgun (WGS) entry which is preliminary data.</text>
</comment>
<sequence>MSAASKFSSTPAFDPTQLLLLMQDGQEHTAMVFDLLDSILRNGTAPFDAARQSWQEGKAGNAARQLHTVRGSLGSFGLRRFAAAALATEQALGLQPGDTAADDAIETLFDATAQALQEGLADMRTWLAAQRLSQP</sequence>